<dbReference type="GO" id="GO:0016887">
    <property type="term" value="F:ATP hydrolysis activity"/>
    <property type="evidence" value="ECO:0007669"/>
    <property type="project" value="InterPro"/>
</dbReference>
<dbReference type="PANTHER" id="PTHR24220:SF86">
    <property type="entry name" value="ABC TRANSPORTER ABCH.1"/>
    <property type="match status" value="1"/>
</dbReference>
<dbReference type="GO" id="GO:0005886">
    <property type="term" value="C:plasma membrane"/>
    <property type="evidence" value="ECO:0007669"/>
    <property type="project" value="TreeGrafter"/>
</dbReference>
<sequence>MTAVVELRDVSRVYPGPPEVHALVTSSVTIDEGDFVTIVGPSGSGKSTLLNLLGLLDKPTAGTYALRGQDVTPLSENERARVRGTDIGFVFQSFHLLEQRTCLENVMLSDLYNGTTERESRARAYEALEAVGLGAFDRRLPTELSGGQQQRVAIARALASDPAVLLCDEPTGNLDSVTASAILTLFDDLNAVGRTVVLITHDADVARHGNRTLHMLDGALSEES</sequence>
<dbReference type="GO" id="GO:0022857">
    <property type="term" value="F:transmembrane transporter activity"/>
    <property type="evidence" value="ECO:0007669"/>
    <property type="project" value="TreeGrafter"/>
</dbReference>
<gene>
    <name evidence="5" type="ORF">F6W70_13570</name>
</gene>
<dbReference type="InterPro" id="IPR017911">
    <property type="entry name" value="MacB-like_ATP-bd"/>
</dbReference>
<evidence type="ECO:0000313" key="6">
    <source>
        <dbReference type="Proteomes" id="UP000436027"/>
    </source>
</evidence>
<keyword evidence="2" id="KW-0547">Nucleotide-binding</keyword>
<comment type="caution">
    <text evidence="5">The sequence shown here is derived from an EMBL/GenBank/DDBJ whole genome shotgun (WGS) entry which is preliminary data.</text>
</comment>
<evidence type="ECO:0000256" key="2">
    <source>
        <dbReference type="ARBA" id="ARBA00022741"/>
    </source>
</evidence>
<dbReference type="InterPro" id="IPR027417">
    <property type="entry name" value="P-loop_NTPase"/>
</dbReference>
<organism evidence="5 6">
    <name type="scientific">Microbacterium maritypicum</name>
    <name type="common">Microbacterium liquefaciens</name>
    <dbReference type="NCBI Taxonomy" id="33918"/>
    <lineage>
        <taxon>Bacteria</taxon>
        <taxon>Bacillati</taxon>
        <taxon>Actinomycetota</taxon>
        <taxon>Actinomycetes</taxon>
        <taxon>Micrococcales</taxon>
        <taxon>Microbacteriaceae</taxon>
        <taxon>Microbacterium</taxon>
    </lineage>
</organism>
<dbReference type="EMBL" id="WAAQ01000002">
    <property type="protein sequence ID" value="KAB1883624.1"/>
    <property type="molecule type" value="Genomic_DNA"/>
</dbReference>
<dbReference type="InterPro" id="IPR017871">
    <property type="entry name" value="ABC_transporter-like_CS"/>
</dbReference>
<feature type="domain" description="ABC transporter" evidence="4">
    <location>
        <begin position="5"/>
        <end position="224"/>
    </location>
</feature>
<dbReference type="InterPro" id="IPR003439">
    <property type="entry name" value="ABC_transporter-like_ATP-bd"/>
</dbReference>
<proteinExistence type="predicted"/>
<keyword evidence="1" id="KW-0813">Transport</keyword>
<accession>A0AAD3X2P8</accession>
<name>A0AAD3X2P8_MICMQ</name>
<dbReference type="SMART" id="SM00382">
    <property type="entry name" value="AAA"/>
    <property type="match status" value="1"/>
</dbReference>
<evidence type="ECO:0000256" key="3">
    <source>
        <dbReference type="ARBA" id="ARBA00022840"/>
    </source>
</evidence>
<dbReference type="Gene3D" id="3.40.50.300">
    <property type="entry name" value="P-loop containing nucleotide triphosphate hydrolases"/>
    <property type="match status" value="1"/>
</dbReference>
<reference evidence="5 6" key="1">
    <citation type="submission" date="2019-09" db="EMBL/GenBank/DDBJ databases">
        <title>Whole genome sequencing of Microbacterium maritypicum.</title>
        <authorList>
            <person name="Lenchi N."/>
        </authorList>
    </citation>
    <scope>NUCLEOTIDE SEQUENCE [LARGE SCALE GENOMIC DNA]</scope>
    <source>
        <strain evidence="5 6">DSM 12512</strain>
    </source>
</reference>
<evidence type="ECO:0000259" key="4">
    <source>
        <dbReference type="PROSITE" id="PS50893"/>
    </source>
</evidence>
<dbReference type="SUPFAM" id="SSF52540">
    <property type="entry name" value="P-loop containing nucleoside triphosphate hydrolases"/>
    <property type="match status" value="1"/>
</dbReference>
<dbReference type="FunFam" id="3.40.50.300:FF:000032">
    <property type="entry name" value="Export ABC transporter ATP-binding protein"/>
    <property type="match status" value="1"/>
</dbReference>
<dbReference type="Pfam" id="PF00005">
    <property type="entry name" value="ABC_tran"/>
    <property type="match status" value="1"/>
</dbReference>
<dbReference type="PANTHER" id="PTHR24220">
    <property type="entry name" value="IMPORT ATP-BINDING PROTEIN"/>
    <property type="match status" value="1"/>
</dbReference>
<dbReference type="InterPro" id="IPR003593">
    <property type="entry name" value="AAA+_ATPase"/>
</dbReference>
<dbReference type="AlphaFoldDB" id="A0AAD3X2P8"/>
<evidence type="ECO:0000256" key="1">
    <source>
        <dbReference type="ARBA" id="ARBA00022448"/>
    </source>
</evidence>
<evidence type="ECO:0000313" key="5">
    <source>
        <dbReference type="EMBL" id="KAB1883624.1"/>
    </source>
</evidence>
<dbReference type="Proteomes" id="UP000436027">
    <property type="component" value="Unassembled WGS sequence"/>
</dbReference>
<protein>
    <submittedName>
        <fullName evidence="5">ABC transporter ATP-binding protein</fullName>
    </submittedName>
</protein>
<dbReference type="RefSeq" id="WP_055870139.1">
    <property type="nucleotide sequence ID" value="NZ_BAAAIN010000001.1"/>
</dbReference>
<dbReference type="GO" id="GO:0098796">
    <property type="term" value="C:membrane protein complex"/>
    <property type="evidence" value="ECO:0007669"/>
    <property type="project" value="UniProtKB-ARBA"/>
</dbReference>
<dbReference type="CDD" id="cd03255">
    <property type="entry name" value="ABC_MJ0796_LolCDE_FtsE"/>
    <property type="match status" value="1"/>
</dbReference>
<dbReference type="PROSITE" id="PS00211">
    <property type="entry name" value="ABC_TRANSPORTER_1"/>
    <property type="match status" value="1"/>
</dbReference>
<dbReference type="PROSITE" id="PS50893">
    <property type="entry name" value="ABC_TRANSPORTER_2"/>
    <property type="match status" value="1"/>
</dbReference>
<dbReference type="GO" id="GO:0005524">
    <property type="term" value="F:ATP binding"/>
    <property type="evidence" value="ECO:0007669"/>
    <property type="project" value="UniProtKB-KW"/>
</dbReference>
<dbReference type="InterPro" id="IPR015854">
    <property type="entry name" value="ABC_transpr_LolD-like"/>
</dbReference>
<keyword evidence="3 5" id="KW-0067">ATP-binding</keyword>